<evidence type="ECO:0000256" key="2">
    <source>
        <dbReference type="ARBA" id="ARBA00023125"/>
    </source>
</evidence>
<dbReference type="PROSITE" id="PS00894">
    <property type="entry name" value="HTH_DEOR_1"/>
    <property type="match status" value="1"/>
</dbReference>
<dbReference type="SMART" id="SM01134">
    <property type="entry name" value="DeoRC"/>
    <property type="match status" value="1"/>
</dbReference>
<evidence type="ECO:0000256" key="3">
    <source>
        <dbReference type="ARBA" id="ARBA00023163"/>
    </source>
</evidence>
<dbReference type="PANTHER" id="PTHR30363:SF44">
    <property type="entry name" value="AGA OPERON TRANSCRIPTIONAL REPRESSOR-RELATED"/>
    <property type="match status" value="1"/>
</dbReference>
<dbReference type="SUPFAM" id="SSF46785">
    <property type="entry name" value="Winged helix' DNA-binding domain"/>
    <property type="match status" value="1"/>
</dbReference>
<dbReference type="PANTHER" id="PTHR30363">
    <property type="entry name" value="HTH-TYPE TRANSCRIPTIONAL REGULATOR SRLR-RELATED"/>
    <property type="match status" value="1"/>
</dbReference>
<keyword evidence="1" id="KW-0805">Transcription regulation</keyword>
<keyword evidence="2" id="KW-0238">DNA-binding</keyword>
<name>A0A7T1AN44_ATRLM</name>
<evidence type="ECO:0000259" key="4">
    <source>
        <dbReference type="PROSITE" id="PS51000"/>
    </source>
</evidence>
<dbReference type="PROSITE" id="PS51000">
    <property type="entry name" value="HTH_DEOR_2"/>
    <property type="match status" value="1"/>
</dbReference>
<dbReference type="KEGG" id="alam:RT761_02209"/>
<dbReference type="GO" id="GO:0003677">
    <property type="term" value="F:DNA binding"/>
    <property type="evidence" value="ECO:0007669"/>
    <property type="project" value="UniProtKB-KW"/>
</dbReference>
<keyword evidence="6" id="KW-1185">Reference proteome</keyword>
<dbReference type="InterPro" id="IPR018356">
    <property type="entry name" value="Tscrpt_reg_HTH_DeoR_CS"/>
</dbReference>
<dbReference type="AlphaFoldDB" id="A0A7T1AN44"/>
<dbReference type="Pfam" id="PF08220">
    <property type="entry name" value="HTH_DeoR"/>
    <property type="match status" value="1"/>
</dbReference>
<dbReference type="SMART" id="SM00420">
    <property type="entry name" value="HTH_DEOR"/>
    <property type="match status" value="1"/>
</dbReference>
<dbReference type="Proteomes" id="UP000594463">
    <property type="component" value="Chromosome"/>
</dbReference>
<dbReference type="EMBL" id="CP065383">
    <property type="protein sequence ID" value="QPM68981.1"/>
    <property type="molecule type" value="Genomic_DNA"/>
</dbReference>
<dbReference type="InterPro" id="IPR050313">
    <property type="entry name" value="Carb_Metab_HTH_regulators"/>
</dbReference>
<dbReference type="InterPro" id="IPR014036">
    <property type="entry name" value="DeoR-like_C"/>
</dbReference>
<dbReference type="GO" id="GO:0003700">
    <property type="term" value="F:DNA-binding transcription factor activity"/>
    <property type="evidence" value="ECO:0007669"/>
    <property type="project" value="InterPro"/>
</dbReference>
<accession>A0A7T1AN44</accession>
<dbReference type="PRINTS" id="PR00037">
    <property type="entry name" value="HTHLACR"/>
</dbReference>
<proteinExistence type="predicted"/>
<protein>
    <submittedName>
        <fullName evidence="5">Glucitol operon repressor</fullName>
    </submittedName>
</protein>
<dbReference type="Pfam" id="PF00455">
    <property type="entry name" value="DeoRC"/>
    <property type="match status" value="1"/>
</dbReference>
<dbReference type="Gene3D" id="1.10.10.10">
    <property type="entry name" value="Winged helix-like DNA-binding domain superfamily/Winged helix DNA-binding domain"/>
    <property type="match status" value="1"/>
</dbReference>
<evidence type="ECO:0000313" key="5">
    <source>
        <dbReference type="EMBL" id="QPM68981.1"/>
    </source>
</evidence>
<organism evidence="5 6">
    <name type="scientific">Atribacter laminatus</name>
    <dbReference type="NCBI Taxonomy" id="2847778"/>
    <lineage>
        <taxon>Bacteria</taxon>
        <taxon>Pseudomonadati</taxon>
        <taxon>Atribacterota</taxon>
        <taxon>Atribacteria</taxon>
        <taxon>Atribacterales</taxon>
        <taxon>Atribacteraceae</taxon>
        <taxon>Atribacter</taxon>
    </lineage>
</organism>
<dbReference type="SUPFAM" id="SSF100950">
    <property type="entry name" value="NagB/RpiA/CoA transferase-like"/>
    <property type="match status" value="1"/>
</dbReference>
<feature type="domain" description="HTH deoR-type" evidence="4">
    <location>
        <begin position="3"/>
        <end position="58"/>
    </location>
</feature>
<dbReference type="InterPro" id="IPR036388">
    <property type="entry name" value="WH-like_DNA-bd_sf"/>
</dbReference>
<dbReference type="InterPro" id="IPR036390">
    <property type="entry name" value="WH_DNA-bd_sf"/>
</dbReference>
<dbReference type="InterPro" id="IPR001034">
    <property type="entry name" value="DeoR_HTH"/>
</dbReference>
<evidence type="ECO:0000256" key="1">
    <source>
        <dbReference type="ARBA" id="ARBA00023015"/>
    </source>
</evidence>
<keyword evidence="3" id="KW-0804">Transcription</keyword>
<dbReference type="RefSeq" id="WP_218111471.1">
    <property type="nucleotide sequence ID" value="NZ_CP065383.1"/>
</dbReference>
<dbReference type="InterPro" id="IPR037171">
    <property type="entry name" value="NagB/RpiA_transferase-like"/>
</dbReference>
<gene>
    <name evidence="5" type="primary">srlR_2</name>
    <name evidence="5" type="ORF">RT761_02209</name>
</gene>
<reference evidence="5 6" key="1">
    <citation type="journal article" date="2021" name="Nat. Commun.">
        <title>Isolation of a member of the candidate phylum Atribacteria reveals a unique cell membrane structure.</title>
        <authorList>
            <person name="Taiki K."/>
            <person name="Nobu M.K."/>
            <person name="Kusada H."/>
            <person name="Meng X.-Y."/>
            <person name="Hosoki N."/>
            <person name="Uematsu K."/>
            <person name="Yoshioka H."/>
            <person name="Kamagata Y."/>
            <person name="Tamaki H."/>
        </authorList>
    </citation>
    <scope>NUCLEOTIDE SEQUENCE [LARGE SCALE GENOMIC DNA]</scope>
    <source>
        <strain evidence="5 6">RT761</strain>
    </source>
</reference>
<sequence>MSQFKRKDALIKLLQENGEIRVTDLSKFFRVSKNTIRRDLEKLENEGLLQKVHGGAILSFNSLGYDIPYKKRENSFKLEKVEIGRLGASIIKNGDSIILDIGTTTYQIAKNLALSKKRITVITNAINIVNVLGGIPEIELIFSGGTYKEAVKGCSGFYAEEFFSHIHVDKLFLSCGGINFEKGIMNPNSYEINVKRNMIKSAKEVILVAHHEKIGKPSFAILSPLDILNVFITDKGIPLEIVAEFEKRGIQVLH</sequence>
<evidence type="ECO:0000313" key="6">
    <source>
        <dbReference type="Proteomes" id="UP000594463"/>
    </source>
</evidence>